<proteinExistence type="inferred from homology"/>
<keyword evidence="4" id="KW-0967">Endosome</keyword>
<feature type="domain" description="Lysosome-associated membrane glycoprotein 2-like transmembrane" evidence="13">
    <location>
        <begin position="374"/>
        <end position="405"/>
    </location>
</feature>
<dbReference type="PANTHER" id="PTHR11506:SF6">
    <property type="entry name" value="LYSOSOME-ASSOCIATED MEMBRANE GLYCOPROTEIN 2"/>
    <property type="match status" value="1"/>
</dbReference>
<feature type="region of interest" description="Disordered" evidence="9">
    <location>
        <begin position="178"/>
        <end position="211"/>
    </location>
</feature>
<keyword evidence="6 8" id="KW-0472">Membrane</keyword>
<dbReference type="InterPro" id="IPR048524">
    <property type="entry name" value="Lamp2-like_TM"/>
</dbReference>
<keyword evidence="3 11" id="KW-0732">Signal</keyword>
<keyword evidence="2 8" id="KW-0812">Transmembrane</keyword>
<dbReference type="PROSITE" id="PS51407">
    <property type="entry name" value="LAMP_3"/>
    <property type="match status" value="1"/>
</dbReference>
<reference evidence="14" key="4">
    <citation type="submission" date="2025-08" db="UniProtKB">
        <authorList>
            <consortium name="Ensembl"/>
        </authorList>
    </citation>
    <scope>IDENTIFICATION</scope>
</reference>
<evidence type="ECO:0000256" key="10">
    <source>
        <dbReference type="SAM" id="Phobius"/>
    </source>
</evidence>
<feature type="signal peptide" evidence="11">
    <location>
        <begin position="1"/>
        <end position="22"/>
    </location>
</feature>
<dbReference type="Proteomes" id="UP000314986">
    <property type="component" value="Unassembled WGS sequence"/>
</dbReference>
<evidence type="ECO:0000256" key="4">
    <source>
        <dbReference type="ARBA" id="ARBA00022753"/>
    </source>
</evidence>
<evidence type="ECO:0000256" key="3">
    <source>
        <dbReference type="ARBA" id="ARBA00022729"/>
    </source>
</evidence>
<evidence type="ECO:0000313" key="14">
    <source>
        <dbReference type="Ensembl" id="ENSCMIP00000033763.1"/>
    </source>
</evidence>
<accession>A0A4W3J6I5</accession>
<evidence type="ECO:0000256" key="8">
    <source>
        <dbReference type="PROSITE-ProRule" id="PRU00740"/>
    </source>
</evidence>
<evidence type="ECO:0000256" key="7">
    <source>
        <dbReference type="ARBA" id="ARBA00023180"/>
    </source>
</evidence>
<feature type="transmembrane region" description="Helical" evidence="10">
    <location>
        <begin position="372"/>
        <end position="395"/>
    </location>
</feature>
<protein>
    <submittedName>
        <fullName evidence="14">Lysosomal-associated membrane protein 2</fullName>
    </submittedName>
</protein>
<dbReference type="GO" id="GO:0005886">
    <property type="term" value="C:plasma membrane"/>
    <property type="evidence" value="ECO:0007669"/>
    <property type="project" value="UniProtKB-SubCell"/>
</dbReference>
<dbReference type="AlphaFoldDB" id="A0A4W3J6I5"/>
<gene>
    <name evidence="14" type="primary">lamp2</name>
</gene>
<dbReference type="GO" id="GO:0072594">
    <property type="term" value="P:establishment of protein localization to organelle"/>
    <property type="evidence" value="ECO:0007669"/>
    <property type="project" value="TreeGrafter"/>
</dbReference>
<reference evidence="15" key="2">
    <citation type="journal article" date="2007" name="PLoS Biol.">
        <title>Survey sequencing and comparative analysis of the elephant shark (Callorhinchus milii) genome.</title>
        <authorList>
            <person name="Venkatesh B."/>
            <person name="Kirkness E.F."/>
            <person name="Loh Y.H."/>
            <person name="Halpern A.L."/>
            <person name="Lee A.P."/>
            <person name="Johnson J."/>
            <person name="Dandona N."/>
            <person name="Viswanathan L.D."/>
            <person name="Tay A."/>
            <person name="Venter J.C."/>
            <person name="Strausberg R.L."/>
            <person name="Brenner S."/>
        </authorList>
    </citation>
    <scope>NUCLEOTIDE SEQUENCE [LARGE SCALE GENOMIC DNA]</scope>
</reference>
<comment type="subcellular location">
    <subcellularLocation>
        <location evidence="1">Endosome membrane</location>
        <topology evidence="1">Single-pass type I membrane protein</topology>
    </subcellularLocation>
    <subcellularLocation>
        <location evidence="8">Lysosome membrane</location>
        <topology evidence="8">Single-pass type I membrane protein</topology>
    </subcellularLocation>
</comment>
<dbReference type="Ensembl" id="ENSCMIT00000034273.1">
    <property type="protein sequence ID" value="ENSCMIP00000033763.1"/>
    <property type="gene ID" value="ENSCMIG00000014391.1"/>
</dbReference>
<keyword evidence="5 10" id="KW-1133">Transmembrane helix</keyword>
<name>A0A4W3J6I5_CALMI</name>
<evidence type="ECO:0000259" key="13">
    <source>
        <dbReference type="Pfam" id="PF21222"/>
    </source>
</evidence>
<evidence type="ECO:0000256" key="9">
    <source>
        <dbReference type="SAM" id="MobiDB-lite"/>
    </source>
</evidence>
<dbReference type="Gene3D" id="2.40.160.110">
    <property type="match status" value="2"/>
</dbReference>
<dbReference type="GO" id="GO:0031902">
    <property type="term" value="C:late endosome membrane"/>
    <property type="evidence" value="ECO:0007669"/>
    <property type="project" value="TreeGrafter"/>
</dbReference>
<sequence>MRQLSGFLLILRIFLGFSLSEAVTIELRDTSGQVCLYAALSVNFTVRYEGIETMVNASFQLPSEVSTNGSLCGDDKTAPLINMTFGTGHSLSLNFSHSTGTFRGDFLTLTYNTSDSTLFPGAQNASVQHVTIHALMMPVPLNTLYTCKSAEAVAEGLVTMVFWNVSIQAFVKNGTISTNETSCKEDQPTTVAPVTTQSPTKPPTTPPPLEKPTVGNYSVKNGSDSCLLANFGLQLNQSFEEGNQTKFFVHNIDPHSNATGQCGKHDATLVLKDSVAIIQFHFRVDNSKFFLNEVKANVSFVVNGTESVHADTNGNLSYWHASLGSSYLCNKEQRLSVSVNLTINTFNVWVQPFQLKGENFSKAEDCKQDENYIVPIAVGAALGALVLIVLVVYLFGGMRNREGYQQF</sequence>
<feature type="chain" id="PRO_5045984015" evidence="11">
    <location>
        <begin position="23"/>
        <end position="407"/>
    </location>
</feature>
<evidence type="ECO:0000259" key="12">
    <source>
        <dbReference type="Pfam" id="PF01299"/>
    </source>
</evidence>
<dbReference type="STRING" id="7868.ENSCMIP00000033763"/>
<dbReference type="PRINTS" id="PR00336">
    <property type="entry name" value="LYSASSOCTDMP"/>
</dbReference>
<dbReference type="PANTHER" id="PTHR11506">
    <property type="entry name" value="LYSOSOME-ASSOCIATED MEMBRANE GLYCOPROTEIN"/>
    <property type="match status" value="1"/>
</dbReference>
<dbReference type="Pfam" id="PF21222">
    <property type="entry name" value="Lamp2_2nd"/>
    <property type="match status" value="1"/>
</dbReference>
<comment type="similarity">
    <text evidence="8">Belongs to the LAMP family.</text>
</comment>
<dbReference type="GeneTree" id="ENSGT00950000182899"/>
<evidence type="ECO:0000256" key="5">
    <source>
        <dbReference type="ARBA" id="ARBA00022989"/>
    </source>
</evidence>
<evidence type="ECO:0000256" key="6">
    <source>
        <dbReference type="ARBA" id="ARBA00023136"/>
    </source>
</evidence>
<dbReference type="InterPro" id="IPR048528">
    <property type="entry name" value="Lamp2-like_luminal"/>
</dbReference>
<keyword evidence="15" id="KW-1185">Reference proteome</keyword>
<feature type="disulfide bond" evidence="8">
    <location>
        <begin position="329"/>
        <end position="366"/>
    </location>
</feature>
<evidence type="ECO:0000256" key="2">
    <source>
        <dbReference type="ARBA" id="ARBA00022692"/>
    </source>
</evidence>
<feature type="domain" description="Lysosome-associated membrane glycoprotein 2-like luminal" evidence="12">
    <location>
        <begin position="212"/>
        <end position="355"/>
    </location>
</feature>
<evidence type="ECO:0000256" key="11">
    <source>
        <dbReference type="SAM" id="SignalP"/>
    </source>
</evidence>
<reference evidence="15" key="3">
    <citation type="journal article" date="2014" name="Nature">
        <title>Elephant shark genome provides unique insights into gnathostome evolution.</title>
        <authorList>
            <consortium name="International Elephant Shark Genome Sequencing Consortium"/>
            <person name="Venkatesh B."/>
            <person name="Lee A.P."/>
            <person name="Ravi V."/>
            <person name="Maurya A.K."/>
            <person name="Lian M.M."/>
            <person name="Swann J.B."/>
            <person name="Ohta Y."/>
            <person name="Flajnik M.F."/>
            <person name="Sutoh Y."/>
            <person name="Kasahara M."/>
            <person name="Hoon S."/>
            <person name="Gangu V."/>
            <person name="Roy S.W."/>
            <person name="Irimia M."/>
            <person name="Korzh V."/>
            <person name="Kondrychyn I."/>
            <person name="Lim Z.W."/>
            <person name="Tay B.H."/>
            <person name="Tohari S."/>
            <person name="Kong K.W."/>
            <person name="Ho S."/>
            <person name="Lorente-Galdos B."/>
            <person name="Quilez J."/>
            <person name="Marques-Bonet T."/>
            <person name="Raney B.J."/>
            <person name="Ingham P.W."/>
            <person name="Tay A."/>
            <person name="Hillier L.W."/>
            <person name="Minx P."/>
            <person name="Boehm T."/>
            <person name="Wilson R.K."/>
            <person name="Brenner S."/>
            <person name="Warren W.C."/>
        </authorList>
    </citation>
    <scope>NUCLEOTIDE SEQUENCE [LARGE SCALE GENOMIC DNA]</scope>
</reference>
<dbReference type="FunCoup" id="A0A4W3J6I5">
    <property type="interactions" value="426"/>
</dbReference>
<dbReference type="GO" id="GO:0005765">
    <property type="term" value="C:lysosomal membrane"/>
    <property type="evidence" value="ECO:0007669"/>
    <property type="project" value="UniProtKB-SubCell"/>
</dbReference>
<reference evidence="14" key="5">
    <citation type="submission" date="2025-09" db="UniProtKB">
        <authorList>
            <consortium name="Ensembl"/>
        </authorList>
    </citation>
    <scope>IDENTIFICATION</scope>
</reference>
<dbReference type="InParanoid" id="A0A4W3J6I5"/>
<organism evidence="14 15">
    <name type="scientific">Callorhinchus milii</name>
    <name type="common">Ghost shark</name>
    <dbReference type="NCBI Taxonomy" id="7868"/>
    <lineage>
        <taxon>Eukaryota</taxon>
        <taxon>Metazoa</taxon>
        <taxon>Chordata</taxon>
        <taxon>Craniata</taxon>
        <taxon>Vertebrata</taxon>
        <taxon>Chondrichthyes</taxon>
        <taxon>Holocephali</taxon>
        <taxon>Chimaeriformes</taxon>
        <taxon>Callorhinchidae</taxon>
        <taxon>Callorhinchus</taxon>
    </lineage>
</organism>
<evidence type="ECO:0000256" key="1">
    <source>
        <dbReference type="ARBA" id="ARBA00004530"/>
    </source>
</evidence>
<reference evidence="15" key="1">
    <citation type="journal article" date="2006" name="Science">
        <title>Ancient noncoding elements conserved in the human genome.</title>
        <authorList>
            <person name="Venkatesh B."/>
            <person name="Kirkness E.F."/>
            <person name="Loh Y.H."/>
            <person name="Halpern A.L."/>
            <person name="Lee A.P."/>
            <person name="Johnson J."/>
            <person name="Dandona N."/>
            <person name="Viswanathan L.D."/>
            <person name="Tay A."/>
            <person name="Venter J.C."/>
            <person name="Strausberg R.L."/>
            <person name="Brenner S."/>
        </authorList>
    </citation>
    <scope>NUCLEOTIDE SEQUENCE [LARGE SCALE GENOMIC DNA]</scope>
</reference>
<feature type="compositionally biased region" description="Pro residues" evidence="9">
    <location>
        <begin position="200"/>
        <end position="210"/>
    </location>
</feature>
<keyword evidence="8" id="KW-1015">Disulfide bond</keyword>
<evidence type="ECO:0000313" key="15">
    <source>
        <dbReference type="Proteomes" id="UP000314986"/>
    </source>
</evidence>
<comment type="caution">
    <text evidence="8">Lacks conserved residue(s) required for the propagation of feature annotation.</text>
</comment>
<feature type="disulfide bond" evidence="8">
    <location>
        <begin position="147"/>
        <end position="183"/>
    </location>
</feature>
<dbReference type="InterPro" id="IPR002000">
    <property type="entry name" value="Lysosome-assoc_membr_glycop"/>
</dbReference>
<dbReference type="Pfam" id="PF01299">
    <property type="entry name" value="Lamp2-like_luminal"/>
    <property type="match status" value="1"/>
</dbReference>
<keyword evidence="8" id="KW-0458">Lysosome</keyword>
<keyword evidence="7" id="KW-0325">Glycoprotein</keyword>